<dbReference type="InterPro" id="IPR006061">
    <property type="entry name" value="SBP_1_CS"/>
</dbReference>
<dbReference type="Gene3D" id="3.40.190.10">
    <property type="entry name" value="Periplasmic binding protein-like II"/>
    <property type="match status" value="1"/>
</dbReference>
<dbReference type="AlphaFoldDB" id="A0A235B8X3"/>
<dbReference type="InterPro" id="IPR006059">
    <property type="entry name" value="SBP"/>
</dbReference>
<proteinExistence type="inferred from homology"/>
<accession>A0A235B8X3</accession>
<dbReference type="Proteomes" id="UP000215459">
    <property type="component" value="Unassembled WGS sequence"/>
</dbReference>
<reference evidence="5 6" key="1">
    <citation type="submission" date="2017-07" db="EMBL/GenBank/DDBJ databases">
        <title>The genome sequence of Paludifilum halophilum highlights mechanisms for microbial adaptation to high salt environemnts.</title>
        <authorList>
            <person name="Belbahri L."/>
        </authorList>
    </citation>
    <scope>NUCLEOTIDE SEQUENCE [LARGE SCALE GENOMIC DNA]</scope>
    <source>
        <strain evidence="5 6">DSM 102817</strain>
    </source>
</reference>
<dbReference type="OrthoDB" id="9782846at2"/>
<evidence type="ECO:0000313" key="6">
    <source>
        <dbReference type="Proteomes" id="UP000215459"/>
    </source>
</evidence>
<evidence type="ECO:0000256" key="3">
    <source>
        <dbReference type="ARBA" id="ARBA00022729"/>
    </source>
</evidence>
<keyword evidence="6" id="KW-1185">Reference proteome</keyword>
<keyword evidence="3" id="KW-0732">Signal</keyword>
<dbReference type="InterPro" id="IPR050490">
    <property type="entry name" value="Bact_solute-bd_prot1"/>
</dbReference>
<sequence>MKALREKPVPPSSENTIDFLRRGTSVRPASTIPQQGKSRTRLPEGTRIEQKERFFLFRFGKRLLFLIGLVLSVVFLQACSGSAGNTAKVKLTMSAWGNPAELKVYQKAIDAYMKENPEVDIELIPIASDGYEQKLMTQLTGNSGADLFYVGAEYMSRVVEGDAAEPLTSFLNSEESDTSPDAYAEGLWGAAKKDGEIYGVPVDCNPLVMYYNKDLFKELGIKTPQQYYDEGKWNWDAFKEVTTELKKGGKKGYIQENTLQQVESWIWSNGGSVYDDNGQLVLDKNKEAQEAIAFMNSLVQEGNAVYAGTLPEGQGLDAMFLSKQVGMISAGRWLTPMFHEAGVHFDYIPWPTNTGKKTEPVAIPTAYLSVNAHSEHKEEAMKFLSFYVSEAGQTARLSGIGNAIPSVTGIDDIVTDEPPHTDYMNEARETGYAHGTPQSKSALTPGLVNELQDLYEVMLLGKASPEETVEKVVKTIQSMSK</sequence>
<dbReference type="GO" id="GO:0055085">
    <property type="term" value="P:transmembrane transport"/>
    <property type="evidence" value="ECO:0007669"/>
    <property type="project" value="InterPro"/>
</dbReference>
<keyword evidence="2" id="KW-0813">Transport</keyword>
<evidence type="ECO:0000313" key="5">
    <source>
        <dbReference type="EMBL" id="OYD08449.1"/>
    </source>
</evidence>
<keyword evidence="4" id="KW-1133">Transmembrane helix</keyword>
<gene>
    <name evidence="5" type="ORF">CHM34_06350</name>
</gene>
<name>A0A235B8X3_9BACL</name>
<evidence type="ECO:0008006" key="7">
    <source>
        <dbReference type="Google" id="ProtNLM"/>
    </source>
</evidence>
<protein>
    <recommendedName>
        <fullName evidence="7">Sugar ABC transporter substrate-binding protein</fullName>
    </recommendedName>
</protein>
<organism evidence="5 6">
    <name type="scientific">Paludifilum halophilum</name>
    <dbReference type="NCBI Taxonomy" id="1642702"/>
    <lineage>
        <taxon>Bacteria</taxon>
        <taxon>Bacillati</taxon>
        <taxon>Bacillota</taxon>
        <taxon>Bacilli</taxon>
        <taxon>Bacillales</taxon>
        <taxon>Thermoactinomycetaceae</taxon>
        <taxon>Paludifilum</taxon>
    </lineage>
</organism>
<dbReference type="CDD" id="cd13585">
    <property type="entry name" value="PBP2_TMBP_like"/>
    <property type="match status" value="1"/>
</dbReference>
<evidence type="ECO:0000256" key="2">
    <source>
        <dbReference type="ARBA" id="ARBA00022448"/>
    </source>
</evidence>
<comment type="similarity">
    <text evidence="1">Belongs to the bacterial solute-binding protein 1 family.</text>
</comment>
<feature type="transmembrane region" description="Helical" evidence="4">
    <location>
        <begin position="63"/>
        <end position="83"/>
    </location>
</feature>
<evidence type="ECO:0000256" key="1">
    <source>
        <dbReference type="ARBA" id="ARBA00008520"/>
    </source>
</evidence>
<comment type="caution">
    <text evidence="5">The sequence shown here is derived from an EMBL/GenBank/DDBJ whole genome shotgun (WGS) entry which is preliminary data.</text>
</comment>
<evidence type="ECO:0000256" key="4">
    <source>
        <dbReference type="SAM" id="Phobius"/>
    </source>
</evidence>
<dbReference type="PANTHER" id="PTHR43649">
    <property type="entry name" value="ARABINOSE-BINDING PROTEIN-RELATED"/>
    <property type="match status" value="1"/>
</dbReference>
<dbReference type="PANTHER" id="PTHR43649:SF12">
    <property type="entry name" value="DIACETYLCHITOBIOSE BINDING PROTEIN DASA"/>
    <property type="match status" value="1"/>
</dbReference>
<keyword evidence="4" id="KW-0812">Transmembrane</keyword>
<dbReference type="SUPFAM" id="SSF53850">
    <property type="entry name" value="Periplasmic binding protein-like II"/>
    <property type="match status" value="1"/>
</dbReference>
<keyword evidence="4" id="KW-0472">Membrane</keyword>
<dbReference type="PROSITE" id="PS01037">
    <property type="entry name" value="SBP_BACTERIAL_1"/>
    <property type="match status" value="1"/>
</dbReference>
<dbReference type="Pfam" id="PF01547">
    <property type="entry name" value="SBP_bac_1"/>
    <property type="match status" value="1"/>
</dbReference>
<dbReference type="EMBL" id="NOWF01000003">
    <property type="protein sequence ID" value="OYD08449.1"/>
    <property type="molecule type" value="Genomic_DNA"/>
</dbReference>